<dbReference type="PATRIC" id="fig|797209.4.peg.988"/>
<gene>
    <name evidence="6" type="ORF">SAMN05444342_1380</name>
    <name evidence="5" type="ORF">ZOD2009_04982</name>
</gene>
<reference evidence="6" key="2">
    <citation type="submission" date="2016-11" db="EMBL/GenBank/DDBJ databases">
        <authorList>
            <person name="Jaros S."/>
            <person name="Januszkiewicz K."/>
            <person name="Wedrychowicz H."/>
        </authorList>
    </citation>
    <scope>NUCLEOTIDE SEQUENCE [LARGE SCALE GENOMIC DNA]</scope>
    <source>
        <strain evidence="6">DX253</strain>
    </source>
</reference>
<proteinExistence type="predicted"/>
<evidence type="ECO:0000313" key="6">
    <source>
        <dbReference type="EMBL" id="SHK47419.1"/>
    </source>
</evidence>
<dbReference type="OrthoDB" id="156233at2157"/>
<dbReference type="eggNOG" id="arCOG02276">
    <property type="taxonomic scope" value="Archaea"/>
</dbReference>
<evidence type="ECO:0000313" key="8">
    <source>
        <dbReference type="Proteomes" id="UP000184203"/>
    </source>
</evidence>
<feature type="domain" description="Bacterioopsin transcriptional activator GAF and HTH associated" evidence="4">
    <location>
        <begin position="20"/>
        <end position="146"/>
    </location>
</feature>
<sequence>MTGTIAEVAFPAERFALGHTLDALDSVRFDIEQVVAYNHNHLMPFVWVGTDNRQGIETALTADESVRDFQLVGEFDTECLYRLEWVKDIDVLIQILVEENGTVLAATGKEDTWKFRLLFSNHDAVTRTYEYCRRRGIDLELQNIHEFSKGRTGRYGLTQSQQQTLMLAYETGYYSIPRSASATDLADSLGVTHQSISEKLRRGHANLLKNTLALNQ</sequence>
<dbReference type="EMBL" id="AEMG01000004">
    <property type="protein sequence ID" value="EFW93190.1"/>
    <property type="molecule type" value="Genomic_DNA"/>
</dbReference>
<dbReference type="InterPro" id="IPR031803">
    <property type="entry name" value="BAT_GAF/HTH-assoc"/>
</dbReference>
<reference evidence="5 7" key="1">
    <citation type="journal article" date="2014" name="ISME J.">
        <title>Trehalose/2-sulfotrehalose biosynthesis and glycine-betaine uptake are widely spread mechanisms for osmoadaptation in the Halobacteriales.</title>
        <authorList>
            <person name="Youssef N.H."/>
            <person name="Savage-Ashlock K.N."/>
            <person name="McCully A.L."/>
            <person name="Luedtke B."/>
            <person name="Shaw E.I."/>
            <person name="Hoff W.D."/>
            <person name="Elshahed M.S."/>
        </authorList>
    </citation>
    <scope>NUCLEOTIDE SEQUENCE [LARGE SCALE GENOMIC DNA]</scope>
    <source>
        <strain evidence="5 7">DX253</strain>
    </source>
</reference>
<evidence type="ECO:0000259" key="4">
    <source>
        <dbReference type="Pfam" id="PF15915"/>
    </source>
</evidence>
<feature type="domain" description="HTH bat-type" evidence="3">
    <location>
        <begin position="157"/>
        <end position="208"/>
    </location>
</feature>
<dbReference type="Proteomes" id="UP000003751">
    <property type="component" value="Unassembled WGS sequence"/>
</dbReference>
<evidence type="ECO:0000259" key="3">
    <source>
        <dbReference type="Pfam" id="PF04967"/>
    </source>
</evidence>
<accession>E7QQC6</accession>
<evidence type="ECO:0000313" key="7">
    <source>
        <dbReference type="Proteomes" id="UP000003751"/>
    </source>
</evidence>
<keyword evidence="2" id="KW-0804">Transcription</keyword>
<evidence type="ECO:0000313" key="5">
    <source>
        <dbReference type="EMBL" id="EFW93190.1"/>
    </source>
</evidence>
<dbReference type="Pfam" id="PF15915">
    <property type="entry name" value="BAT"/>
    <property type="match status" value="1"/>
</dbReference>
<dbReference type="PANTHER" id="PTHR34236">
    <property type="entry name" value="DIMETHYL SULFOXIDE REDUCTASE TRANSCRIPTIONAL ACTIVATOR"/>
    <property type="match status" value="1"/>
</dbReference>
<dbReference type="RefSeq" id="WP_007977641.1">
    <property type="nucleotide sequence ID" value="NZ_AEMG01000004.1"/>
</dbReference>
<keyword evidence="1" id="KW-0805">Transcription regulation</keyword>
<evidence type="ECO:0000256" key="2">
    <source>
        <dbReference type="ARBA" id="ARBA00023163"/>
    </source>
</evidence>
<dbReference type="InterPro" id="IPR007050">
    <property type="entry name" value="HTH_bacterioopsin"/>
</dbReference>
<dbReference type="Proteomes" id="UP000184203">
    <property type="component" value="Unassembled WGS sequence"/>
</dbReference>
<dbReference type="PANTHER" id="PTHR34236:SF1">
    <property type="entry name" value="DIMETHYL SULFOXIDE REDUCTASE TRANSCRIPTIONAL ACTIVATOR"/>
    <property type="match status" value="1"/>
</dbReference>
<protein>
    <submittedName>
        <fullName evidence="5">DNA binding domain-containing protein</fullName>
    </submittedName>
</protein>
<keyword evidence="8" id="KW-1185">Reference proteome</keyword>
<organism evidence="5 7">
    <name type="scientific">Haladaptatus paucihalophilus DX253</name>
    <dbReference type="NCBI Taxonomy" id="797209"/>
    <lineage>
        <taxon>Archaea</taxon>
        <taxon>Methanobacteriati</taxon>
        <taxon>Methanobacteriota</taxon>
        <taxon>Stenosarchaea group</taxon>
        <taxon>Halobacteria</taxon>
        <taxon>Halobacteriales</taxon>
        <taxon>Haladaptataceae</taxon>
        <taxon>Haladaptatus</taxon>
    </lineage>
</organism>
<dbReference type="AlphaFoldDB" id="E7QQC6"/>
<dbReference type="EMBL" id="FRAN01000002">
    <property type="protein sequence ID" value="SHK47419.1"/>
    <property type="molecule type" value="Genomic_DNA"/>
</dbReference>
<dbReference type="Pfam" id="PF04967">
    <property type="entry name" value="HTH_10"/>
    <property type="match status" value="1"/>
</dbReference>
<reference evidence="8" key="3">
    <citation type="submission" date="2016-11" db="EMBL/GenBank/DDBJ databases">
        <authorList>
            <person name="Varghese N."/>
            <person name="Submissions S."/>
        </authorList>
    </citation>
    <scope>NUCLEOTIDE SEQUENCE [LARGE SCALE GENOMIC DNA]</scope>
    <source>
        <strain evidence="8">DX253</strain>
    </source>
</reference>
<evidence type="ECO:0000256" key="1">
    <source>
        <dbReference type="ARBA" id="ARBA00023015"/>
    </source>
</evidence>
<name>E7QQC6_HALPU</name>